<dbReference type="Proteomes" id="UP001526426">
    <property type="component" value="Unassembled WGS sequence"/>
</dbReference>
<dbReference type="EMBL" id="JAIHOM010000006">
    <property type="protein sequence ID" value="MCW6035030.1"/>
    <property type="molecule type" value="Genomic_DNA"/>
</dbReference>
<evidence type="ECO:0000313" key="2">
    <source>
        <dbReference type="Proteomes" id="UP001526426"/>
    </source>
</evidence>
<proteinExistence type="predicted"/>
<sequence length="46" mass="5203">MNQPTQTSYDQAQLAGHRARERCIQYYSLESTAHVLSHVITDLTAP</sequence>
<keyword evidence="2" id="KW-1185">Reference proteome</keyword>
<reference evidence="1 2" key="1">
    <citation type="submission" date="2021-08" db="EMBL/GenBank/DDBJ databases">
        <title>Draft genome sequence of Spirulina subsalsa with high tolerance to salinity and hype-accumulation of phycocyanin.</title>
        <authorList>
            <person name="Pei H."/>
            <person name="Jiang L."/>
        </authorList>
    </citation>
    <scope>NUCLEOTIDE SEQUENCE [LARGE SCALE GENOMIC DNA]</scope>
    <source>
        <strain evidence="1 2">FACHB-351</strain>
    </source>
</reference>
<protein>
    <submittedName>
        <fullName evidence="1">Uncharacterized protein</fullName>
    </submittedName>
</protein>
<dbReference type="RefSeq" id="WP_265262692.1">
    <property type="nucleotide sequence ID" value="NZ_JAIHOM010000006.1"/>
</dbReference>
<name>A0ABT3L0J7_9CYAN</name>
<evidence type="ECO:0000313" key="1">
    <source>
        <dbReference type="EMBL" id="MCW6035030.1"/>
    </source>
</evidence>
<accession>A0ABT3L0J7</accession>
<gene>
    <name evidence="1" type="ORF">K4A83_01910</name>
</gene>
<organism evidence="1 2">
    <name type="scientific">Spirulina subsalsa FACHB-351</name>
    <dbReference type="NCBI Taxonomy" id="234711"/>
    <lineage>
        <taxon>Bacteria</taxon>
        <taxon>Bacillati</taxon>
        <taxon>Cyanobacteriota</taxon>
        <taxon>Cyanophyceae</taxon>
        <taxon>Spirulinales</taxon>
        <taxon>Spirulinaceae</taxon>
        <taxon>Spirulina</taxon>
    </lineage>
</organism>
<comment type="caution">
    <text evidence="1">The sequence shown here is derived from an EMBL/GenBank/DDBJ whole genome shotgun (WGS) entry which is preliminary data.</text>
</comment>